<dbReference type="HOGENOM" id="CLU_1663384_0_0_1"/>
<gene>
    <name evidence="1" type="ordered locus">MTR_5g013050</name>
</gene>
<reference evidence="2" key="3">
    <citation type="submission" date="2015-04" db="UniProtKB">
        <authorList>
            <consortium name="EnsemblPlants"/>
        </authorList>
    </citation>
    <scope>IDENTIFICATION</scope>
    <source>
        <strain evidence="2">cv. Jemalong A17</strain>
    </source>
</reference>
<protein>
    <submittedName>
        <fullName evidence="1 2">Uncharacterized protein</fullName>
    </submittedName>
</protein>
<dbReference type="AlphaFoldDB" id="G7JXF2"/>
<evidence type="ECO:0000313" key="2">
    <source>
        <dbReference type="EnsemblPlants" id="AES94309"/>
    </source>
</evidence>
<sequence length="159" mass="18413">MVKTGLRREGEEDFVSHAYKYEQISSVARTMVEDAMVMTTVGDRLLASVLKMHRIFDESGDIYVETNNNRTTTIKPQGTQWKNLDLDPKLYYYRGTLDYYGVLTQYYHPRDTKAKQGWTIMRYVPDNICTAIFNEMGSGTCGYNSYCSMENQRPTCGYQ</sequence>
<dbReference type="PaxDb" id="3880-AES94309"/>
<evidence type="ECO:0000313" key="1">
    <source>
        <dbReference type="EMBL" id="AES94309.1"/>
    </source>
</evidence>
<reference evidence="1 3" key="1">
    <citation type="journal article" date="2011" name="Nature">
        <title>The Medicago genome provides insight into the evolution of rhizobial symbioses.</title>
        <authorList>
            <person name="Young N.D."/>
            <person name="Debelle F."/>
            <person name="Oldroyd G.E."/>
            <person name="Geurts R."/>
            <person name="Cannon S.B."/>
            <person name="Udvardi M.K."/>
            <person name="Benedito V.A."/>
            <person name="Mayer K.F."/>
            <person name="Gouzy J."/>
            <person name="Schoof H."/>
            <person name="Van de Peer Y."/>
            <person name="Proost S."/>
            <person name="Cook D.R."/>
            <person name="Meyers B.C."/>
            <person name="Spannagl M."/>
            <person name="Cheung F."/>
            <person name="De Mita S."/>
            <person name="Krishnakumar V."/>
            <person name="Gundlach H."/>
            <person name="Zhou S."/>
            <person name="Mudge J."/>
            <person name="Bharti A.K."/>
            <person name="Murray J.D."/>
            <person name="Naoumkina M.A."/>
            <person name="Rosen B."/>
            <person name="Silverstein K.A."/>
            <person name="Tang H."/>
            <person name="Rombauts S."/>
            <person name="Zhao P.X."/>
            <person name="Zhou P."/>
            <person name="Barbe V."/>
            <person name="Bardou P."/>
            <person name="Bechner M."/>
            <person name="Bellec A."/>
            <person name="Berger A."/>
            <person name="Berges H."/>
            <person name="Bidwell S."/>
            <person name="Bisseling T."/>
            <person name="Choisne N."/>
            <person name="Couloux A."/>
            <person name="Denny R."/>
            <person name="Deshpande S."/>
            <person name="Dai X."/>
            <person name="Doyle J.J."/>
            <person name="Dudez A.M."/>
            <person name="Farmer A.D."/>
            <person name="Fouteau S."/>
            <person name="Franken C."/>
            <person name="Gibelin C."/>
            <person name="Gish J."/>
            <person name="Goldstein S."/>
            <person name="Gonzalez A.J."/>
            <person name="Green P.J."/>
            <person name="Hallab A."/>
            <person name="Hartog M."/>
            <person name="Hua A."/>
            <person name="Humphray S.J."/>
            <person name="Jeong D.H."/>
            <person name="Jing Y."/>
            <person name="Jocker A."/>
            <person name="Kenton S.M."/>
            <person name="Kim D.J."/>
            <person name="Klee K."/>
            <person name="Lai H."/>
            <person name="Lang C."/>
            <person name="Lin S."/>
            <person name="Macmil S.L."/>
            <person name="Magdelenat G."/>
            <person name="Matthews L."/>
            <person name="McCorrison J."/>
            <person name="Monaghan E.L."/>
            <person name="Mun J.H."/>
            <person name="Najar F.Z."/>
            <person name="Nicholson C."/>
            <person name="Noirot C."/>
            <person name="O'Bleness M."/>
            <person name="Paule C.R."/>
            <person name="Poulain J."/>
            <person name="Prion F."/>
            <person name="Qin B."/>
            <person name="Qu C."/>
            <person name="Retzel E.F."/>
            <person name="Riddle C."/>
            <person name="Sallet E."/>
            <person name="Samain S."/>
            <person name="Samson N."/>
            <person name="Sanders I."/>
            <person name="Saurat O."/>
            <person name="Scarpelli C."/>
            <person name="Schiex T."/>
            <person name="Segurens B."/>
            <person name="Severin A.J."/>
            <person name="Sherrier D.J."/>
            <person name="Shi R."/>
            <person name="Sims S."/>
            <person name="Singer S.R."/>
            <person name="Sinharoy S."/>
            <person name="Sterck L."/>
            <person name="Viollet A."/>
            <person name="Wang B.B."/>
            <person name="Wang K."/>
            <person name="Wang M."/>
            <person name="Wang X."/>
            <person name="Warfsmann J."/>
            <person name="Weissenbach J."/>
            <person name="White D.D."/>
            <person name="White J.D."/>
            <person name="Wiley G.B."/>
            <person name="Wincker P."/>
            <person name="Xing Y."/>
            <person name="Yang L."/>
            <person name="Yao Z."/>
            <person name="Ying F."/>
            <person name="Zhai J."/>
            <person name="Zhou L."/>
            <person name="Zuber A."/>
            <person name="Denarie J."/>
            <person name="Dixon R.A."/>
            <person name="May G.D."/>
            <person name="Schwartz D.C."/>
            <person name="Rogers J."/>
            <person name="Quetier F."/>
            <person name="Town C.D."/>
            <person name="Roe B.A."/>
        </authorList>
    </citation>
    <scope>NUCLEOTIDE SEQUENCE [LARGE SCALE GENOMIC DNA]</scope>
    <source>
        <strain evidence="1">A17</strain>
        <strain evidence="2 3">cv. Jemalong A17</strain>
    </source>
</reference>
<organism evidence="1 3">
    <name type="scientific">Medicago truncatula</name>
    <name type="common">Barrel medic</name>
    <name type="synonym">Medicago tribuloides</name>
    <dbReference type="NCBI Taxonomy" id="3880"/>
    <lineage>
        <taxon>Eukaryota</taxon>
        <taxon>Viridiplantae</taxon>
        <taxon>Streptophyta</taxon>
        <taxon>Embryophyta</taxon>
        <taxon>Tracheophyta</taxon>
        <taxon>Spermatophyta</taxon>
        <taxon>Magnoliopsida</taxon>
        <taxon>eudicotyledons</taxon>
        <taxon>Gunneridae</taxon>
        <taxon>Pentapetalae</taxon>
        <taxon>rosids</taxon>
        <taxon>fabids</taxon>
        <taxon>Fabales</taxon>
        <taxon>Fabaceae</taxon>
        <taxon>Papilionoideae</taxon>
        <taxon>50 kb inversion clade</taxon>
        <taxon>NPAAA clade</taxon>
        <taxon>Hologalegina</taxon>
        <taxon>IRL clade</taxon>
        <taxon>Trifolieae</taxon>
        <taxon>Medicago</taxon>
    </lineage>
</organism>
<reference evidence="1 3" key="2">
    <citation type="journal article" date="2014" name="BMC Genomics">
        <title>An improved genome release (version Mt4.0) for the model legume Medicago truncatula.</title>
        <authorList>
            <person name="Tang H."/>
            <person name="Krishnakumar V."/>
            <person name="Bidwell S."/>
            <person name="Rosen B."/>
            <person name="Chan A."/>
            <person name="Zhou S."/>
            <person name="Gentzbittel L."/>
            <person name="Childs K.L."/>
            <person name="Yandell M."/>
            <person name="Gundlach H."/>
            <person name="Mayer K.F."/>
            <person name="Schwartz D.C."/>
            <person name="Town C.D."/>
        </authorList>
    </citation>
    <scope>GENOME REANNOTATION</scope>
    <source>
        <strain evidence="2 3">cv. Jemalong A17</strain>
    </source>
</reference>
<keyword evidence="3" id="KW-1185">Reference proteome</keyword>
<proteinExistence type="predicted"/>
<dbReference type="STRING" id="3880.G7JXF2"/>
<dbReference type="EMBL" id="CM001221">
    <property type="protein sequence ID" value="AES94309.1"/>
    <property type="molecule type" value="Genomic_DNA"/>
</dbReference>
<evidence type="ECO:0000313" key="3">
    <source>
        <dbReference type="Proteomes" id="UP000002051"/>
    </source>
</evidence>
<name>G7JXF2_MEDTR</name>
<accession>G7JXF2</accession>
<dbReference type="Proteomes" id="UP000002051">
    <property type="component" value="Chromosome 5"/>
</dbReference>
<dbReference type="EnsemblPlants" id="AES94309">
    <property type="protein sequence ID" value="AES94309"/>
    <property type="gene ID" value="MTR_5g013050"/>
</dbReference>